<feature type="region of interest" description="Disordered" evidence="11">
    <location>
        <begin position="45"/>
        <end position="154"/>
    </location>
</feature>
<dbReference type="GO" id="GO:0015891">
    <property type="term" value="P:siderophore transport"/>
    <property type="evidence" value="ECO:0007669"/>
    <property type="project" value="InterPro"/>
</dbReference>
<feature type="compositionally biased region" description="Pro residues" evidence="11">
    <location>
        <begin position="55"/>
        <end position="65"/>
    </location>
</feature>
<dbReference type="InterPro" id="IPR003538">
    <property type="entry name" value="TonB"/>
</dbReference>
<keyword evidence="14" id="KW-1185">Reference proteome</keyword>
<dbReference type="GO" id="GO:0030288">
    <property type="term" value="C:outer membrane-bounded periplasmic space"/>
    <property type="evidence" value="ECO:0007669"/>
    <property type="project" value="InterPro"/>
</dbReference>
<dbReference type="SUPFAM" id="SSF74653">
    <property type="entry name" value="TolA/TonB C-terminal domain"/>
    <property type="match status" value="1"/>
</dbReference>
<keyword evidence="9 10" id="KW-0472">Membrane</keyword>
<dbReference type="GO" id="GO:0031992">
    <property type="term" value="F:energy transducer activity"/>
    <property type="evidence" value="ECO:0007669"/>
    <property type="project" value="InterPro"/>
</dbReference>
<evidence type="ECO:0000259" key="12">
    <source>
        <dbReference type="PROSITE" id="PS52015"/>
    </source>
</evidence>
<keyword evidence="4 10" id="KW-1003">Cell membrane</keyword>
<feature type="domain" description="TonB C-terminal" evidence="12">
    <location>
        <begin position="132"/>
        <end position="223"/>
    </location>
</feature>
<sequence length="223" mass="23584">MYADRFTGRSRFHPAGLVAAIGINAAVVAALMLAAPHMGIGDPPEGSIEIYQVPPDRPPPEPQPLPKKAQSTAPAAERIETVTPLVDTLPSTDRPVGLDPLPFPTLDLGGGSAAGTGTAPADPPAPAPVIVGPSVDPRYAGDLQPSYPPSEQRLGRDGRVTVRVLVGSDGRVRQVERVSATSDAFFAVTQAQALRRWRFRPGTRDGVAQEAWRTITVTFTLED</sequence>
<dbReference type="InterPro" id="IPR037682">
    <property type="entry name" value="TonB_C"/>
</dbReference>
<evidence type="ECO:0000256" key="8">
    <source>
        <dbReference type="ARBA" id="ARBA00022989"/>
    </source>
</evidence>
<evidence type="ECO:0000256" key="11">
    <source>
        <dbReference type="SAM" id="MobiDB-lite"/>
    </source>
</evidence>
<comment type="similarity">
    <text evidence="2 10">Belongs to the TonB family.</text>
</comment>
<keyword evidence="5 10" id="KW-0997">Cell inner membrane</keyword>
<evidence type="ECO:0000313" key="14">
    <source>
        <dbReference type="Proteomes" id="UP000199586"/>
    </source>
</evidence>
<dbReference type="RefSeq" id="WP_093332140.1">
    <property type="nucleotide sequence ID" value="NZ_FOXP01000003.1"/>
</dbReference>
<dbReference type="Pfam" id="PF03544">
    <property type="entry name" value="TonB_C"/>
    <property type="match status" value="1"/>
</dbReference>
<reference evidence="13 14" key="1">
    <citation type="submission" date="2016-10" db="EMBL/GenBank/DDBJ databases">
        <authorList>
            <person name="de Groot N.N."/>
        </authorList>
    </citation>
    <scope>NUCLEOTIDE SEQUENCE [LARGE SCALE GENOMIC DNA]</scope>
    <source>
        <strain evidence="13 14">CGMCC 1.9113</strain>
    </source>
</reference>
<comment type="function">
    <text evidence="10">Interacts with outer membrane receptor proteins that carry out high-affinity binding and energy dependent uptake into the periplasmic space of specific substrates. It could act to transduce energy from the cytoplasmic membrane to specific energy-requiring processes in the outer membrane, resulting in the release into the periplasm of ligands bound by these outer membrane proteins.</text>
</comment>
<evidence type="ECO:0000256" key="1">
    <source>
        <dbReference type="ARBA" id="ARBA00004383"/>
    </source>
</evidence>
<accession>A0A1I5RBF2</accession>
<dbReference type="Gene3D" id="3.30.1150.10">
    <property type="match status" value="1"/>
</dbReference>
<keyword evidence="7 10" id="KW-0653">Protein transport</keyword>
<evidence type="ECO:0000256" key="2">
    <source>
        <dbReference type="ARBA" id="ARBA00006555"/>
    </source>
</evidence>
<evidence type="ECO:0000256" key="7">
    <source>
        <dbReference type="ARBA" id="ARBA00022927"/>
    </source>
</evidence>
<dbReference type="AlphaFoldDB" id="A0A1I5RBF2"/>
<keyword evidence="3 10" id="KW-0813">Transport</keyword>
<dbReference type="OrthoDB" id="1685233at2"/>
<dbReference type="InterPro" id="IPR051045">
    <property type="entry name" value="TonB-dependent_transducer"/>
</dbReference>
<dbReference type="PRINTS" id="PR01374">
    <property type="entry name" value="TONBPROTEIN"/>
</dbReference>
<evidence type="ECO:0000256" key="10">
    <source>
        <dbReference type="RuleBase" id="RU362123"/>
    </source>
</evidence>
<protein>
    <recommendedName>
        <fullName evidence="10">Protein TonB</fullName>
    </recommendedName>
</protein>
<comment type="subcellular location">
    <subcellularLocation>
        <location evidence="1 10">Cell inner membrane</location>
        <topology evidence="1 10">Single-pass membrane protein</topology>
        <orientation evidence="1 10">Periplasmic side</orientation>
    </subcellularLocation>
</comment>
<feature type="transmembrane region" description="Helical" evidence="10">
    <location>
        <begin position="12"/>
        <end position="35"/>
    </location>
</feature>
<proteinExistence type="inferred from homology"/>
<dbReference type="InterPro" id="IPR006260">
    <property type="entry name" value="TonB/TolA_C"/>
</dbReference>
<keyword evidence="10" id="KW-0735">Signal-anchor</keyword>
<evidence type="ECO:0000256" key="9">
    <source>
        <dbReference type="ARBA" id="ARBA00023136"/>
    </source>
</evidence>
<keyword evidence="6 10" id="KW-0812">Transmembrane</keyword>
<gene>
    <name evidence="13" type="ORF">SAMN04488241_103143</name>
</gene>
<dbReference type="STRING" id="634430.SAMN04488241_103143"/>
<evidence type="ECO:0000313" key="13">
    <source>
        <dbReference type="EMBL" id="SFP55852.1"/>
    </source>
</evidence>
<dbReference type="NCBIfam" id="TIGR01352">
    <property type="entry name" value="tonB_Cterm"/>
    <property type="match status" value="1"/>
</dbReference>
<organism evidence="13 14">
    <name type="scientific">Sphingomonas rubra</name>
    <dbReference type="NCBI Taxonomy" id="634430"/>
    <lineage>
        <taxon>Bacteria</taxon>
        <taxon>Pseudomonadati</taxon>
        <taxon>Pseudomonadota</taxon>
        <taxon>Alphaproteobacteria</taxon>
        <taxon>Sphingomonadales</taxon>
        <taxon>Sphingomonadaceae</taxon>
        <taxon>Sphingomonas</taxon>
    </lineage>
</organism>
<evidence type="ECO:0000256" key="6">
    <source>
        <dbReference type="ARBA" id="ARBA00022692"/>
    </source>
</evidence>
<dbReference type="EMBL" id="FOXP01000003">
    <property type="protein sequence ID" value="SFP55852.1"/>
    <property type="molecule type" value="Genomic_DNA"/>
</dbReference>
<dbReference type="PROSITE" id="PS52015">
    <property type="entry name" value="TONB_CTD"/>
    <property type="match status" value="1"/>
</dbReference>
<evidence type="ECO:0000256" key="5">
    <source>
        <dbReference type="ARBA" id="ARBA00022519"/>
    </source>
</evidence>
<dbReference type="GO" id="GO:0005886">
    <property type="term" value="C:plasma membrane"/>
    <property type="evidence" value="ECO:0007669"/>
    <property type="project" value="UniProtKB-SubCell"/>
</dbReference>
<evidence type="ECO:0000256" key="4">
    <source>
        <dbReference type="ARBA" id="ARBA00022475"/>
    </source>
</evidence>
<dbReference type="Proteomes" id="UP000199586">
    <property type="component" value="Unassembled WGS sequence"/>
</dbReference>
<keyword evidence="8 10" id="KW-1133">Transmembrane helix</keyword>
<dbReference type="GO" id="GO:0055085">
    <property type="term" value="P:transmembrane transport"/>
    <property type="evidence" value="ECO:0007669"/>
    <property type="project" value="InterPro"/>
</dbReference>
<dbReference type="GO" id="GO:0015031">
    <property type="term" value="P:protein transport"/>
    <property type="evidence" value="ECO:0007669"/>
    <property type="project" value="UniProtKB-UniRule"/>
</dbReference>
<dbReference type="PANTHER" id="PTHR33446">
    <property type="entry name" value="PROTEIN TONB-RELATED"/>
    <property type="match status" value="1"/>
</dbReference>
<name>A0A1I5RBF2_9SPHN</name>
<evidence type="ECO:0000256" key="3">
    <source>
        <dbReference type="ARBA" id="ARBA00022448"/>
    </source>
</evidence>